<dbReference type="EMBL" id="JAIWYP010000003">
    <property type="protein sequence ID" value="KAH3852053.1"/>
    <property type="molecule type" value="Genomic_DNA"/>
</dbReference>
<comment type="caution">
    <text evidence="6">The sequence shown here is derived from an EMBL/GenBank/DDBJ whole genome shotgun (WGS) entry which is preliminary data.</text>
</comment>
<dbReference type="PANTHER" id="PTHR24064">
    <property type="entry name" value="SOLUTE CARRIER FAMILY 22 MEMBER"/>
    <property type="match status" value="1"/>
</dbReference>
<keyword evidence="2 5" id="KW-0812">Transmembrane</keyword>
<feature type="transmembrane region" description="Helical" evidence="5">
    <location>
        <begin position="46"/>
        <end position="69"/>
    </location>
</feature>
<dbReference type="Gene3D" id="1.20.1250.20">
    <property type="entry name" value="MFS general substrate transporter like domains"/>
    <property type="match status" value="1"/>
</dbReference>
<proteinExistence type="predicted"/>
<evidence type="ECO:0000313" key="7">
    <source>
        <dbReference type="Proteomes" id="UP000828390"/>
    </source>
</evidence>
<accession>A0A9D4L598</accession>
<keyword evidence="3 5" id="KW-1133">Transmembrane helix</keyword>
<evidence type="ECO:0000256" key="4">
    <source>
        <dbReference type="ARBA" id="ARBA00023136"/>
    </source>
</evidence>
<evidence type="ECO:0000256" key="2">
    <source>
        <dbReference type="ARBA" id="ARBA00022692"/>
    </source>
</evidence>
<dbReference type="InterPro" id="IPR036259">
    <property type="entry name" value="MFS_trans_sf"/>
</dbReference>
<dbReference type="SUPFAM" id="SSF103473">
    <property type="entry name" value="MFS general substrate transporter"/>
    <property type="match status" value="1"/>
</dbReference>
<sequence length="79" mass="8633">MAYYGLSLNTGNLGGNFFLNFTLSGLVEIPAYTLCILLLDKIGRKWLHFCCMVFGGIACISTVFTSLYAGEGKIELSLQ</sequence>
<keyword evidence="7" id="KW-1185">Reference proteome</keyword>
<reference evidence="6" key="2">
    <citation type="submission" date="2020-11" db="EMBL/GenBank/DDBJ databases">
        <authorList>
            <person name="McCartney M.A."/>
            <person name="Auch B."/>
            <person name="Kono T."/>
            <person name="Mallez S."/>
            <person name="Becker A."/>
            <person name="Gohl D.M."/>
            <person name="Silverstein K.A.T."/>
            <person name="Koren S."/>
            <person name="Bechman K.B."/>
            <person name="Herman A."/>
            <person name="Abrahante J.E."/>
            <person name="Garbe J."/>
        </authorList>
    </citation>
    <scope>NUCLEOTIDE SEQUENCE</scope>
    <source>
        <strain evidence="6">Duluth1</strain>
        <tissue evidence="6">Whole animal</tissue>
    </source>
</reference>
<dbReference type="AlphaFoldDB" id="A0A9D4L598"/>
<name>A0A9D4L598_DREPO</name>
<reference evidence="6" key="1">
    <citation type="journal article" date="2019" name="bioRxiv">
        <title>The Genome of the Zebra Mussel, Dreissena polymorpha: A Resource for Invasive Species Research.</title>
        <authorList>
            <person name="McCartney M.A."/>
            <person name="Auch B."/>
            <person name="Kono T."/>
            <person name="Mallez S."/>
            <person name="Zhang Y."/>
            <person name="Obille A."/>
            <person name="Becker A."/>
            <person name="Abrahante J.E."/>
            <person name="Garbe J."/>
            <person name="Badalamenti J.P."/>
            <person name="Herman A."/>
            <person name="Mangelson H."/>
            <person name="Liachko I."/>
            <person name="Sullivan S."/>
            <person name="Sone E.D."/>
            <person name="Koren S."/>
            <person name="Silverstein K.A.T."/>
            <person name="Beckman K.B."/>
            <person name="Gohl D.M."/>
        </authorList>
    </citation>
    <scope>NUCLEOTIDE SEQUENCE</scope>
    <source>
        <strain evidence="6">Duluth1</strain>
        <tissue evidence="6">Whole animal</tissue>
    </source>
</reference>
<keyword evidence="4 5" id="KW-0472">Membrane</keyword>
<evidence type="ECO:0000256" key="5">
    <source>
        <dbReference type="SAM" id="Phobius"/>
    </source>
</evidence>
<dbReference type="GO" id="GO:0016020">
    <property type="term" value="C:membrane"/>
    <property type="evidence" value="ECO:0007669"/>
    <property type="project" value="UniProtKB-SubCell"/>
</dbReference>
<protein>
    <submittedName>
        <fullName evidence="6">Uncharacterized protein</fullName>
    </submittedName>
</protein>
<evidence type="ECO:0000313" key="6">
    <source>
        <dbReference type="EMBL" id="KAH3852053.1"/>
    </source>
</evidence>
<feature type="transmembrane region" description="Helical" evidence="5">
    <location>
        <begin position="17"/>
        <end position="39"/>
    </location>
</feature>
<evidence type="ECO:0000256" key="1">
    <source>
        <dbReference type="ARBA" id="ARBA00004141"/>
    </source>
</evidence>
<gene>
    <name evidence="6" type="ORF">DPMN_094548</name>
</gene>
<evidence type="ECO:0000256" key="3">
    <source>
        <dbReference type="ARBA" id="ARBA00022989"/>
    </source>
</evidence>
<dbReference type="Proteomes" id="UP000828390">
    <property type="component" value="Unassembled WGS sequence"/>
</dbReference>
<organism evidence="6 7">
    <name type="scientific">Dreissena polymorpha</name>
    <name type="common">Zebra mussel</name>
    <name type="synonym">Mytilus polymorpha</name>
    <dbReference type="NCBI Taxonomy" id="45954"/>
    <lineage>
        <taxon>Eukaryota</taxon>
        <taxon>Metazoa</taxon>
        <taxon>Spiralia</taxon>
        <taxon>Lophotrochozoa</taxon>
        <taxon>Mollusca</taxon>
        <taxon>Bivalvia</taxon>
        <taxon>Autobranchia</taxon>
        <taxon>Heteroconchia</taxon>
        <taxon>Euheterodonta</taxon>
        <taxon>Imparidentia</taxon>
        <taxon>Neoheterodontei</taxon>
        <taxon>Myida</taxon>
        <taxon>Dreissenoidea</taxon>
        <taxon>Dreissenidae</taxon>
        <taxon>Dreissena</taxon>
    </lineage>
</organism>
<comment type="subcellular location">
    <subcellularLocation>
        <location evidence="1">Membrane</location>
        <topology evidence="1">Multi-pass membrane protein</topology>
    </subcellularLocation>
</comment>